<dbReference type="AlphaFoldDB" id="A0A2Z7AMN0"/>
<proteinExistence type="predicted"/>
<name>A0A2Z7AMN0_9LAMI</name>
<evidence type="ECO:0000313" key="2">
    <source>
        <dbReference type="Proteomes" id="UP000250235"/>
    </source>
</evidence>
<dbReference type="EMBL" id="KV015650">
    <property type="protein sequence ID" value="KZV20461.1"/>
    <property type="molecule type" value="Genomic_DNA"/>
</dbReference>
<evidence type="ECO:0000313" key="1">
    <source>
        <dbReference type="EMBL" id="KZV20461.1"/>
    </source>
</evidence>
<reference evidence="1 2" key="1">
    <citation type="journal article" date="2015" name="Proc. Natl. Acad. Sci. U.S.A.">
        <title>The resurrection genome of Boea hygrometrica: A blueprint for survival of dehydration.</title>
        <authorList>
            <person name="Xiao L."/>
            <person name="Yang G."/>
            <person name="Zhang L."/>
            <person name="Yang X."/>
            <person name="Zhao S."/>
            <person name="Ji Z."/>
            <person name="Zhou Q."/>
            <person name="Hu M."/>
            <person name="Wang Y."/>
            <person name="Chen M."/>
            <person name="Xu Y."/>
            <person name="Jin H."/>
            <person name="Xiao X."/>
            <person name="Hu G."/>
            <person name="Bao F."/>
            <person name="Hu Y."/>
            <person name="Wan P."/>
            <person name="Li L."/>
            <person name="Deng X."/>
            <person name="Kuang T."/>
            <person name="Xiang C."/>
            <person name="Zhu J.K."/>
            <person name="Oliver M.J."/>
            <person name="He Y."/>
        </authorList>
    </citation>
    <scope>NUCLEOTIDE SEQUENCE [LARGE SCALE GENOMIC DNA]</scope>
    <source>
        <strain evidence="2">cv. XS01</strain>
    </source>
</reference>
<dbReference type="Proteomes" id="UP000250235">
    <property type="component" value="Unassembled WGS sequence"/>
</dbReference>
<organism evidence="1 2">
    <name type="scientific">Dorcoceras hygrometricum</name>
    <dbReference type="NCBI Taxonomy" id="472368"/>
    <lineage>
        <taxon>Eukaryota</taxon>
        <taxon>Viridiplantae</taxon>
        <taxon>Streptophyta</taxon>
        <taxon>Embryophyta</taxon>
        <taxon>Tracheophyta</taxon>
        <taxon>Spermatophyta</taxon>
        <taxon>Magnoliopsida</taxon>
        <taxon>eudicotyledons</taxon>
        <taxon>Gunneridae</taxon>
        <taxon>Pentapetalae</taxon>
        <taxon>asterids</taxon>
        <taxon>lamiids</taxon>
        <taxon>Lamiales</taxon>
        <taxon>Gesneriaceae</taxon>
        <taxon>Didymocarpoideae</taxon>
        <taxon>Trichosporeae</taxon>
        <taxon>Loxocarpinae</taxon>
        <taxon>Dorcoceras</taxon>
    </lineage>
</organism>
<gene>
    <name evidence="1" type="ORF">F511_26634</name>
</gene>
<keyword evidence="2" id="KW-1185">Reference proteome</keyword>
<protein>
    <submittedName>
        <fullName evidence="1">Uncharacterized protein</fullName>
    </submittedName>
</protein>
<accession>A0A2Z7AMN0</accession>
<sequence>MQCHACSGTIETRYQNIQRPKAGSTATRWQCRVNLGATRATPQQLRRPHPRGFGSYPDMLYGKSIVSAQPSHNNEGQTIISMRPPTLYPNGRGLLEAQHHSATLSAAPHEGRARRLAALRDGRWTSLLVARDTACWSPHDGMRVSSGVVPLVA</sequence>